<gene>
    <name evidence="1" type="ORF">AWR27_07125</name>
</gene>
<evidence type="ECO:0000313" key="1">
    <source>
        <dbReference type="EMBL" id="AQG79112.1"/>
    </source>
</evidence>
<protein>
    <submittedName>
        <fullName evidence="1">Uncharacterized protein</fullName>
    </submittedName>
</protein>
<proteinExistence type="predicted"/>
<keyword evidence="2" id="KW-1185">Reference proteome</keyword>
<dbReference type="Proteomes" id="UP000187941">
    <property type="component" value="Chromosome"/>
</dbReference>
<dbReference type="AlphaFoldDB" id="A0A1P9WUQ5"/>
<reference evidence="1 2" key="1">
    <citation type="submission" date="2016-01" db="EMBL/GenBank/DDBJ databases">
        <authorList>
            <person name="Oliw E.H."/>
        </authorList>
    </citation>
    <scope>NUCLEOTIDE SEQUENCE [LARGE SCALE GENOMIC DNA]</scope>
    <source>
        <strain evidence="1 2">DY10</strain>
    </source>
</reference>
<evidence type="ECO:0000313" key="2">
    <source>
        <dbReference type="Proteomes" id="UP000187941"/>
    </source>
</evidence>
<sequence length="234" mass="26813">MHCPRSVYTNVLWFGMLLIGWHTGLAQGGVEPGSQSANDTISVKTDSVQRTSFWRKLHPDSLTNRPLKFIPLPVLQTGPEIGVKGGITLDYFFNAGTGQPYKRRFHSRYWQRLDSVERTTRDSYAFVHALYSTRRQLTIEGVWNTYGAAERYVLRGRGGYIDFSEDYWGVGNQTVSERDFAVLSYQRWYVQNRAWRRLGGRVFAGLSYQYSDTRNMGLNLGRNFPNACRATTVA</sequence>
<dbReference type="EMBL" id="CP014263">
    <property type="protein sequence ID" value="AQG79112.1"/>
    <property type="molecule type" value="Genomic_DNA"/>
</dbReference>
<organism evidence="1 2">
    <name type="scientific">Spirosoma montaniterrae</name>
    <dbReference type="NCBI Taxonomy" id="1178516"/>
    <lineage>
        <taxon>Bacteria</taxon>
        <taxon>Pseudomonadati</taxon>
        <taxon>Bacteroidota</taxon>
        <taxon>Cytophagia</taxon>
        <taxon>Cytophagales</taxon>
        <taxon>Cytophagaceae</taxon>
        <taxon>Spirosoma</taxon>
    </lineage>
</organism>
<name>A0A1P9WUQ5_9BACT</name>
<accession>A0A1P9WUQ5</accession>
<dbReference type="STRING" id="1178516.AWR27_07125"/>
<dbReference type="KEGG" id="smon:AWR27_07125"/>